<dbReference type="RefSeq" id="WP_328939123.1">
    <property type="nucleotide sequence ID" value="NZ_CP108133.1"/>
</dbReference>
<evidence type="ECO:0000256" key="1">
    <source>
        <dbReference type="SAM" id="Phobius"/>
    </source>
</evidence>
<sequence>MRRPQPEPYSPYALCSLYSLFVDPGEGIVMTRRARAKLVCTAAAGVLLAGGVTVAVPGTALAAPSDCERGANGFRDIADNLAGVPAGPADRTLHPSDPQGLIGRISLRAVSIDNKVYGFAALAAPRTGDEIWMDWTLNGRDVHVQCGPFRATRDGFPLTSAAKVTDNSPNYRFRACGGGGGQAVQCTDWW</sequence>
<proteinExistence type="predicted"/>
<dbReference type="Proteomes" id="UP001432166">
    <property type="component" value="Chromosome"/>
</dbReference>
<protein>
    <recommendedName>
        <fullName evidence="4">Secreted protein</fullName>
    </recommendedName>
</protein>
<name>A0ABZ1JT10_9ACTN</name>
<keyword evidence="1" id="KW-1133">Transmembrane helix</keyword>
<evidence type="ECO:0008006" key="4">
    <source>
        <dbReference type="Google" id="ProtNLM"/>
    </source>
</evidence>
<gene>
    <name evidence="2" type="ORF">OG288_36480</name>
</gene>
<accession>A0ABZ1JT10</accession>
<evidence type="ECO:0000313" key="3">
    <source>
        <dbReference type="Proteomes" id="UP001432166"/>
    </source>
</evidence>
<organism evidence="2 3">
    <name type="scientific">Streptomyces tauricus</name>
    <dbReference type="NCBI Taxonomy" id="68274"/>
    <lineage>
        <taxon>Bacteria</taxon>
        <taxon>Bacillati</taxon>
        <taxon>Actinomycetota</taxon>
        <taxon>Actinomycetes</taxon>
        <taxon>Kitasatosporales</taxon>
        <taxon>Streptomycetaceae</taxon>
        <taxon>Streptomyces</taxon>
        <taxon>Streptomyces aurantiacus group</taxon>
    </lineage>
</organism>
<feature type="transmembrane region" description="Helical" evidence="1">
    <location>
        <begin position="38"/>
        <end position="63"/>
    </location>
</feature>
<keyword evidence="1" id="KW-0812">Transmembrane</keyword>
<keyword evidence="3" id="KW-1185">Reference proteome</keyword>
<keyword evidence="1" id="KW-0472">Membrane</keyword>
<dbReference type="EMBL" id="CP108133">
    <property type="protein sequence ID" value="WTP53332.1"/>
    <property type="molecule type" value="Genomic_DNA"/>
</dbReference>
<reference evidence="2" key="1">
    <citation type="submission" date="2022-10" db="EMBL/GenBank/DDBJ databases">
        <title>The complete genomes of actinobacterial strains from the NBC collection.</title>
        <authorList>
            <person name="Joergensen T.S."/>
            <person name="Alvarez Arevalo M."/>
            <person name="Sterndorff E.B."/>
            <person name="Faurdal D."/>
            <person name="Vuksanovic O."/>
            <person name="Mourched A.-S."/>
            <person name="Charusanti P."/>
            <person name="Shaw S."/>
            <person name="Blin K."/>
            <person name="Weber T."/>
        </authorList>
    </citation>
    <scope>NUCLEOTIDE SEQUENCE</scope>
    <source>
        <strain evidence="2">NBC_00189</strain>
    </source>
</reference>
<evidence type="ECO:0000313" key="2">
    <source>
        <dbReference type="EMBL" id="WTP53332.1"/>
    </source>
</evidence>